<evidence type="ECO:0000313" key="2">
    <source>
        <dbReference type="EMBL" id="MEI5983366.1"/>
    </source>
</evidence>
<name>A0ABU8I1S2_9SPHI</name>
<evidence type="ECO:0000313" key="3">
    <source>
        <dbReference type="Proteomes" id="UP001363035"/>
    </source>
</evidence>
<dbReference type="RefSeq" id="WP_336557002.1">
    <property type="nucleotide sequence ID" value="NZ_JAYLLN010000001.1"/>
</dbReference>
<protein>
    <recommendedName>
        <fullName evidence="4">3-methyladenine DNA glycosylase</fullName>
    </recommendedName>
</protein>
<proteinExistence type="predicted"/>
<feature type="compositionally biased region" description="Basic and acidic residues" evidence="1">
    <location>
        <begin position="1"/>
        <end position="46"/>
    </location>
</feature>
<reference evidence="2 3" key="1">
    <citation type="submission" date="2024-01" db="EMBL/GenBank/DDBJ databases">
        <title>Sphingobacterium tenebrionis sp. nov., a novel endophyte isolated from tenebrio molitor intestines.</title>
        <authorList>
            <person name="Zhang C."/>
        </authorList>
    </citation>
    <scope>NUCLEOTIDE SEQUENCE [LARGE SCALE GENOMIC DNA]</scope>
    <source>
        <strain evidence="2 3">PU5-4</strain>
    </source>
</reference>
<comment type="caution">
    <text evidence="2">The sequence shown here is derived from an EMBL/GenBank/DDBJ whole genome shotgun (WGS) entry which is preliminary data.</text>
</comment>
<feature type="region of interest" description="Disordered" evidence="1">
    <location>
        <begin position="1"/>
        <end position="60"/>
    </location>
</feature>
<evidence type="ECO:0008006" key="4">
    <source>
        <dbReference type="Google" id="ProtNLM"/>
    </source>
</evidence>
<evidence type="ECO:0000256" key="1">
    <source>
        <dbReference type="SAM" id="MobiDB-lite"/>
    </source>
</evidence>
<keyword evidence="3" id="KW-1185">Reference proteome</keyword>
<dbReference type="EMBL" id="JAYLLN010000001">
    <property type="protein sequence ID" value="MEI5983366.1"/>
    <property type="molecule type" value="Genomic_DNA"/>
</dbReference>
<organism evidence="2 3">
    <name type="scientific">Sphingobacterium tenebrionis</name>
    <dbReference type="NCBI Taxonomy" id="3111775"/>
    <lineage>
        <taxon>Bacteria</taxon>
        <taxon>Pseudomonadati</taxon>
        <taxon>Bacteroidota</taxon>
        <taxon>Sphingobacteriia</taxon>
        <taxon>Sphingobacteriales</taxon>
        <taxon>Sphingobacteriaceae</taxon>
        <taxon>Sphingobacterium</taxon>
    </lineage>
</organism>
<sequence>MSKQEKDPNRETEQIKETDKNKKFPTPDEKKTNVEDNTGKRPEKDTNPLPPNPNKVDDHD</sequence>
<accession>A0ABU8I1S2</accession>
<gene>
    <name evidence="2" type="ORF">VJ786_00490</name>
</gene>
<dbReference type="Proteomes" id="UP001363035">
    <property type="component" value="Unassembled WGS sequence"/>
</dbReference>